<dbReference type="PANTHER" id="PTHR43386:SF1">
    <property type="entry name" value="D,D-DIPEPTIDE TRANSPORT SYSTEM PERMEASE PROTEIN DDPC-RELATED"/>
    <property type="match status" value="1"/>
</dbReference>
<feature type="transmembrane region" description="Helical" evidence="7">
    <location>
        <begin position="266"/>
        <end position="291"/>
    </location>
</feature>
<dbReference type="Pfam" id="PF00528">
    <property type="entry name" value="BPD_transp_1"/>
    <property type="match status" value="1"/>
</dbReference>
<keyword evidence="4 7" id="KW-0812">Transmembrane</keyword>
<feature type="transmembrane region" description="Helical" evidence="7">
    <location>
        <begin position="101"/>
        <end position="127"/>
    </location>
</feature>
<dbReference type="InterPro" id="IPR050366">
    <property type="entry name" value="BP-dependent_transpt_permease"/>
</dbReference>
<organism evidence="9 10">
    <name type="scientific">Brevibacillus centrosporus</name>
    <dbReference type="NCBI Taxonomy" id="54910"/>
    <lineage>
        <taxon>Bacteria</taxon>
        <taxon>Bacillati</taxon>
        <taxon>Bacillota</taxon>
        <taxon>Bacilli</taxon>
        <taxon>Bacillales</taxon>
        <taxon>Paenibacillaceae</taxon>
        <taxon>Brevibacillus</taxon>
    </lineage>
</organism>
<keyword evidence="2 7" id="KW-0813">Transport</keyword>
<comment type="similarity">
    <text evidence="7">Belongs to the binding-protein-dependent transport system permease family.</text>
</comment>
<protein>
    <submittedName>
        <fullName evidence="9">Peptide/nickel transport system permease protein</fullName>
    </submittedName>
</protein>
<evidence type="ECO:0000256" key="5">
    <source>
        <dbReference type="ARBA" id="ARBA00022989"/>
    </source>
</evidence>
<evidence type="ECO:0000256" key="7">
    <source>
        <dbReference type="RuleBase" id="RU363032"/>
    </source>
</evidence>
<evidence type="ECO:0000256" key="2">
    <source>
        <dbReference type="ARBA" id="ARBA00022448"/>
    </source>
</evidence>
<dbReference type="EMBL" id="FORT01000001">
    <property type="protein sequence ID" value="SFI92985.1"/>
    <property type="molecule type" value="Genomic_DNA"/>
</dbReference>
<dbReference type="InterPro" id="IPR025966">
    <property type="entry name" value="OppC_N"/>
</dbReference>
<keyword evidence="6 7" id="KW-0472">Membrane</keyword>
<gene>
    <name evidence="9" type="ORF">SAMN05518846_101543</name>
</gene>
<comment type="subcellular location">
    <subcellularLocation>
        <location evidence="1 7">Cell membrane</location>
        <topology evidence="1 7">Multi-pass membrane protein</topology>
    </subcellularLocation>
</comment>
<dbReference type="Proteomes" id="UP000198915">
    <property type="component" value="Unassembled WGS sequence"/>
</dbReference>
<dbReference type="Pfam" id="PF12911">
    <property type="entry name" value="OppC_N"/>
    <property type="match status" value="1"/>
</dbReference>
<dbReference type="Gene3D" id="1.10.3720.10">
    <property type="entry name" value="MetI-like"/>
    <property type="match status" value="1"/>
</dbReference>
<keyword evidence="3" id="KW-1003">Cell membrane</keyword>
<dbReference type="InterPro" id="IPR000515">
    <property type="entry name" value="MetI-like"/>
</dbReference>
<evidence type="ECO:0000256" key="6">
    <source>
        <dbReference type="ARBA" id="ARBA00023136"/>
    </source>
</evidence>
<feature type="transmembrane region" description="Helical" evidence="7">
    <location>
        <begin position="37"/>
        <end position="58"/>
    </location>
</feature>
<evidence type="ECO:0000313" key="9">
    <source>
        <dbReference type="EMBL" id="SFI92985.1"/>
    </source>
</evidence>
<dbReference type="InterPro" id="IPR035906">
    <property type="entry name" value="MetI-like_sf"/>
</dbReference>
<dbReference type="GO" id="GO:0005886">
    <property type="term" value="C:plasma membrane"/>
    <property type="evidence" value="ECO:0007669"/>
    <property type="project" value="UniProtKB-SubCell"/>
</dbReference>
<dbReference type="GeneID" id="301129339"/>
<evidence type="ECO:0000259" key="8">
    <source>
        <dbReference type="PROSITE" id="PS50928"/>
    </source>
</evidence>
<dbReference type="PROSITE" id="PS50928">
    <property type="entry name" value="ABC_TM1"/>
    <property type="match status" value="1"/>
</dbReference>
<dbReference type="GO" id="GO:0055085">
    <property type="term" value="P:transmembrane transport"/>
    <property type="evidence" value="ECO:0007669"/>
    <property type="project" value="InterPro"/>
</dbReference>
<name>A0A1I3M8A9_9BACL</name>
<evidence type="ECO:0000256" key="3">
    <source>
        <dbReference type="ARBA" id="ARBA00022475"/>
    </source>
</evidence>
<proteinExistence type="inferred from homology"/>
<dbReference type="RefSeq" id="WP_092266406.1">
    <property type="nucleotide sequence ID" value="NZ_BJOE01000070.1"/>
</dbReference>
<dbReference type="SUPFAM" id="SSF161098">
    <property type="entry name" value="MetI-like"/>
    <property type="match status" value="1"/>
</dbReference>
<dbReference type="AlphaFoldDB" id="A0A1I3M8A9"/>
<reference evidence="10" key="1">
    <citation type="submission" date="2016-10" db="EMBL/GenBank/DDBJ databases">
        <authorList>
            <person name="Varghese N."/>
            <person name="Submissions S."/>
        </authorList>
    </citation>
    <scope>NUCLEOTIDE SEQUENCE [LARGE SCALE GENOMIC DNA]</scope>
    <source>
        <strain evidence="10">OK042</strain>
    </source>
</reference>
<dbReference type="PANTHER" id="PTHR43386">
    <property type="entry name" value="OLIGOPEPTIDE TRANSPORT SYSTEM PERMEASE PROTEIN APPC"/>
    <property type="match status" value="1"/>
</dbReference>
<keyword evidence="10" id="KW-1185">Reference proteome</keyword>
<keyword evidence="5 7" id="KW-1133">Transmembrane helix</keyword>
<dbReference type="STRING" id="1884381.SAMN05518846_101543"/>
<sequence length="301" mass="32756">MAQINTTLPTAKQRQKHLKKRSLWADAWLRLRKNKSAVVGMIMLATILLVVYTSPLYLDYDNDVVKPNLSQTLKFPAEGKLLGADELGRDVLARILWGGRISITIGIMAMLLSSIIGCTLGALSGYYGGKTDGIIMRSLDVFMAIPSLLLMITLVSVMKPTLTNLIIALAVGSVPSVSRMVRAQVLYIKGQEFIEAIRAQGASDFRIIVMHILPNAISPLISQFVMEIAGLILAISGLSFIGLGVQPPDPEWGAMLSSGREHIRDVWHVTAFPGLALVLTVVSLTLVGDGLRDALDPRMKR</sequence>
<feature type="transmembrane region" description="Helical" evidence="7">
    <location>
        <begin position="224"/>
        <end position="246"/>
    </location>
</feature>
<evidence type="ECO:0000256" key="4">
    <source>
        <dbReference type="ARBA" id="ARBA00022692"/>
    </source>
</evidence>
<evidence type="ECO:0000256" key="1">
    <source>
        <dbReference type="ARBA" id="ARBA00004651"/>
    </source>
</evidence>
<evidence type="ECO:0000313" key="10">
    <source>
        <dbReference type="Proteomes" id="UP000198915"/>
    </source>
</evidence>
<dbReference type="CDD" id="cd06261">
    <property type="entry name" value="TM_PBP2"/>
    <property type="match status" value="1"/>
</dbReference>
<accession>A0A1I3M8A9</accession>
<feature type="domain" description="ABC transmembrane type-1" evidence="8">
    <location>
        <begin position="99"/>
        <end position="288"/>
    </location>
</feature>